<evidence type="ECO:0000256" key="1">
    <source>
        <dbReference type="ARBA" id="ARBA00022679"/>
    </source>
</evidence>
<name>A0AAD5CNN4_AMBAR</name>
<dbReference type="GO" id="GO:0016740">
    <property type="term" value="F:transferase activity"/>
    <property type="evidence" value="ECO:0007669"/>
    <property type="project" value="UniProtKB-KW"/>
</dbReference>
<reference evidence="2" key="1">
    <citation type="submission" date="2022-06" db="EMBL/GenBank/DDBJ databases">
        <title>Uncovering the hologenomic basis of an extraordinary plant invasion.</title>
        <authorList>
            <person name="Bieker V.C."/>
            <person name="Martin M.D."/>
            <person name="Gilbert T."/>
            <person name="Hodgins K."/>
            <person name="Battlay P."/>
            <person name="Petersen B."/>
            <person name="Wilson J."/>
        </authorList>
    </citation>
    <scope>NUCLEOTIDE SEQUENCE</scope>
    <source>
        <strain evidence="2">AA19_3_7</strain>
        <tissue evidence="2">Leaf</tissue>
    </source>
</reference>
<dbReference type="Proteomes" id="UP001206925">
    <property type="component" value="Unassembled WGS sequence"/>
</dbReference>
<organism evidence="2 3">
    <name type="scientific">Ambrosia artemisiifolia</name>
    <name type="common">Common ragweed</name>
    <dbReference type="NCBI Taxonomy" id="4212"/>
    <lineage>
        <taxon>Eukaryota</taxon>
        <taxon>Viridiplantae</taxon>
        <taxon>Streptophyta</taxon>
        <taxon>Embryophyta</taxon>
        <taxon>Tracheophyta</taxon>
        <taxon>Spermatophyta</taxon>
        <taxon>Magnoliopsida</taxon>
        <taxon>eudicotyledons</taxon>
        <taxon>Gunneridae</taxon>
        <taxon>Pentapetalae</taxon>
        <taxon>asterids</taxon>
        <taxon>campanulids</taxon>
        <taxon>Asterales</taxon>
        <taxon>Asteraceae</taxon>
        <taxon>Asteroideae</taxon>
        <taxon>Heliantheae alliance</taxon>
        <taxon>Heliantheae</taxon>
        <taxon>Ambrosia</taxon>
    </lineage>
</organism>
<dbReference type="Gene3D" id="3.30.559.10">
    <property type="entry name" value="Chloramphenicol acetyltransferase-like domain"/>
    <property type="match status" value="1"/>
</dbReference>
<dbReference type="PANTHER" id="PTHR31896">
    <property type="entry name" value="FAMILY REGULATORY PROTEIN, PUTATIVE (AFU_ORTHOLOGUE AFUA_3G14730)-RELATED"/>
    <property type="match status" value="1"/>
</dbReference>
<keyword evidence="3" id="KW-1185">Reference proteome</keyword>
<proteinExistence type="predicted"/>
<comment type="caution">
    <text evidence="2">The sequence shown here is derived from an EMBL/GenBank/DDBJ whole genome shotgun (WGS) entry which is preliminary data.</text>
</comment>
<accession>A0AAD5CNN4</accession>
<dbReference type="EMBL" id="JAMZMK010007631">
    <property type="protein sequence ID" value="KAI7743914.1"/>
    <property type="molecule type" value="Genomic_DNA"/>
</dbReference>
<sequence>ISLPCLLSFFTIRSRRVGHQVKPRGQERKKKWVEIGGSGAGRRTTAEEEREAVTALLWRCITRARCPPHNCETTCSLMLSTRPRLNPPLSDDYFGNPVQFVGGKATVGDLLAHGLGWAAFQLHEAVINHNDKAIKEEVESWIRSPVIYKMSELNDPNLVHVGSSPRFDMYGCEFGLGKAVAVRSGCTNKCDGKITMQQRR</sequence>
<dbReference type="InterPro" id="IPR023213">
    <property type="entry name" value="CAT-like_dom_sf"/>
</dbReference>
<dbReference type="InterPro" id="IPR051283">
    <property type="entry name" value="Sec_Metabolite_Acyltrans"/>
</dbReference>
<evidence type="ECO:0000313" key="2">
    <source>
        <dbReference type="EMBL" id="KAI7743914.1"/>
    </source>
</evidence>
<dbReference type="PANTHER" id="PTHR31896:SF36">
    <property type="entry name" value="HXXXD-TYPE ACYL-TRANSFERASE FAMILY PROTEIN-RELATED"/>
    <property type="match status" value="1"/>
</dbReference>
<feature type="non-terminal residue" evidence="2">
    <location>
        <position position="1"/>
    </location>
</feature>
<keyword evidence="1" id="KW-0808">Transferase</keyword>
<dbReference type="Pfam" id="PF02458">
    <property type="entry name" value="Transferase"/>
    <property type="match status" value="1"/>
</dbReference>
<protein>
    <submittedName>
        <fullName evidence="2">Uncharacterized protein</fullName>
    </submittedName>
</protein>
<dbReference type="AlphaFoldDB" id="A0AAD5CNN4"/>
<evidence type="ECO:0000313" key="3">
    <source>
        <dbReference type="Proteomes" id="UP001206925"/>
    </source>
</evidence>
<gene>
    <name evidence="2" type="ORF">M8C21_032025</name>
</gene>